<feature type="non-terminal residue" evidence="1">
    <location>
        <position position="1"/>
    </location>
</feature>
<name>A0A2J8QA52_PANTR</name>
<dbReference type="Proteomes" id="UP000236370">
    <property type="component" value="Unassembled WGS sequence"/>
</dbReference>
<sequence>IKETCYPDIPDPYKSSILSLIKFKISSKVWLNRR</sequence>
<organism evidence="1 2">
    <name type="scientific">Pan troglodytes</name>
    <name type="common">Chimpanzee</name>
    <dbReference type="NCBI Taxonomy" id="9598"/>
    <lineage>
        <taxon>Eukaryota</taxon>
        <taxon>Metazoa</taxon>
        <taxon>Chordata</taxon>
        <taxon>Craniata</taxon>
        <taxon>Vertebrata</taxon>
        <taxon>Euteleostomi</taxon>
        <taxon>Mammalia</taxon>
        <taxon>Eutheria</taxon>
        <taxon>Euarchontoglires</taxon>
        <taxon>Primates</taxon>
        <taxon>Haplorrhini</taxon>
        <taxon>Catarrhini</taxon>
        <taxon>Hominidae</taxon>
        <taxon>Pan</taxon>
    </lineage>
</organism>
<comment type="caution">
    <text evidence="1">The sequence shown here is derived from an EMBL/GenBank/DDBJ whole genome shotgun (WGS) entry which is preliminary data.</text>
</comment>
<evidence type="ECO:0000313" key="1">
    <source>
        <dbReference type="EMBL" id="PNI93147.1"/>
    </source>
</evidence>
<dbReference type="AlphaFoldDB" id="A0A2J8QA52"/>
<evidence type="ECO:0000313" key="2">
    <source>
        <dbReference type="Proteomes" id="UP000236370"/>
    </source>
</evidence>
<reference evidence="1 2" key="1">
    <citation type="submission" date="2017-12" db="EMBL/GenBank/DDBJ databases">
        <title>High-resolution comparative analysis of great ape genomes.</title>
        <authorList>
            <person name="Pollen A."/>
            <person name="Hastie A."/>
            <person name="Hormozdiari F."/>
            <person name="Dougherty M."/>
            <person name="Liu R."/>
            <person name="Chaisson M."/>
            <person name="Hoppe E."/>
            <person name="Hill C."/>
            <person name="Pang A."/>
            <person name="Hillier L."/>
            <person name="Baker C."/>
            <person name="Armstrong J."/>
            <person name="Shendure J."/>
            <person name="Paten B."/>
            <person name="Wilson R."/>
            <person name="Chao H."/>
            <person name="Schneider V."/>
            <person name="Ventura M."/>
            <person name="Kronenberg Z."/>
            <person name="Murali S."/>
            <person name="Gordon D."/>
            <person name="Cantsilieris S."/>
            <person name="Munson K."/>
            <person name="Nelson B."/>
            <person name="Raja A."/>
            <person name="Underwood J."/>
            <person name="Diekhans M."/>
            <person name="Fiddes I."/>
            <person name="Haussler D."/>
            <person name="Eichler E."/>
        </authorList>
    </citation>
    <scope>NUCLEOTIDE SEQUENCE [LARGE SCALE GENOMIC DNA]</scope>
    <source>
        <strain evidence="1">Yerkes chimp pedigree #C0471</strain>
    </source>
</reference>
<accession>A0A2J8QA52</accession>
<dbReference type="EMBL" id="NBAG03000055">
    <property type="protein sequence ID" value="PNI93147.1"/>
    <property type="molecule type" value="Genomic_DNA"/>
</dbReference>
<gene>
    <name evidence="1" type="ORF">CK820_G0035911</name>
</gene>
<protein>
    <submittedName>
        <fullName evidence="1">OSMR isoform 5</fullName>
    </submittedName>
</protein>
<proteinExistence type="predicted"/>